<gene>
    <name evidence="1" type="ORF">O1611_g2822</name>
</gene>
<accession>A0ACC2JTH2</accession>
<comment type="caution">
    <text evidence="1">The sequence shown here is derived from an EMBL/GenBank/DDBJ whole genome shotgun (WGS) entry which is preliminary data.</text>
</comment>
<dbReference type="EMBL" id="JAPUUL010000419">
    <property type="protein sequence ID" value="KAJ8130806.1"/>
    <property type="molecule type" value="Genomic_DNA"/>
</dbReference>
<sequence length="925" mass="103132">MERPAKRVHLDDPQQTEQARNRLLRSSHATKALSQEDQQVLRRAAEILSTSITDLPQKIPDALSQVPRNDSSMPPAQLDGSVYTSPFPAAQQADTHHDMSSGLSPSTDFYTFLNQHGVGVSDNCFRLFEPAPGYLDMSDPASSSFNNTQPQFQQGVDNMNWDLSSDFSAPSQSNSNGLQLQLQGEIDSMNWNLVSGRDSAFESWLPSLGPTNHQASRSAVGLGSSSTSANGQAFSLGSTQIGIPASGVPISINGVDISQKGTRFSTPTTPSGASHTEYGSSVTEGRRGSNSSSCELFKSPSPNSPLLVLMAENWLKEPKGPRRRGPYKDRDEREQTGLTRKLGACIRCRIQKARCIPDPANLRGPCLTCKMVTETALSRPICVRKKVTEAKLFAKGEHPQFRWSQRWKSMKPIDIKNWASSEVRTIWVTQDVAGLKYPLRVRKFIPIPGDSLQRNWSTNGVEKHYDCTNYAIENMLEAGRDLEKFVDGSIALSIDYYIDKSDWLLHQTYHMALKHSSESKDGEERSLVRSLLRFWVSLRMESRSERICGSETLGMKPQDYDPECHNYNQVLVPPVMSAQIELIATTTVLRPMSKRALGSLRKLIEKKRTASWFTSYLCIFILLHSCALLTDFERKQAKKYGLESPYVHEEFVEELHNGSNILLSYFHSALKGNYPLRMDWDSSPDAVLAQLTPEQTKFIQESYMCDDDDYGDDDLDNDDDDGEYRNRPGSFPQQLGITMGKMSHAKTSQNNREVSSRYTNLLSLNGGDGLRMGINISLGQSSAATKLVPSPDSYAYVEKMPGQQRVESPDLMGIGAQFDALPGARRAEWKKERYRPKSYTSIASSPVIKRVCPLSIVHCPLSTIMFMFMSSSSDFLASVRETYARQRRSIRRLPISNGDGSDQASSAFFNQSQTSATAGVNDFPF</sequence>
<evidence type="ECO:0000313" key="1">
    <source>
        <dbReference type="EMBL" id="KAJ8130806.1"/>
    </source>
</evidence>
<proteinExistence type="predicted"/>
<protein>
    <submittedName>
        <fullName evidence="1">Uncharacterized protein</fullName>
    </submittedName>
</protein>
<reference evidence="1" key="1">
    <citation type="submission" date="2022-12" db="EMBL/GenBank/DDBJ databases">
        <title>Genome Sequence of Lasiodiplodia mahajangana.</title>
        <authorList>
            <person name="Buettner E."/>
        </authorList>
    </citation>
    <scope>NUCLEOTIDE SEQUENCE</scope>
    <source>
        <strain evidence="1">VT137</strain>
    </source>
</reference>
<organism evidence="1 2">
    <name type="scientific">Lasiodiplodia mahajangana</name>
    <dbReference type="NCBI Taxonomy" id="1108764"/>
    <lineage>
        <taxon>Eukaryota</taxon>
        <taxon>Fungi</taxon>
        <taxon>Dikarya</taxon>
        <taxon>Ascomycota</taxon>
        <taxon>Pezizomycotina</taxon>
        <taxon>Dothideomycetes</taxon>
        <taxon>Dothideomycetes incertae sedis</taxon>
        <taxon>Botryosphaeriales</taxon>
        <taxon>Botryosphaeriaceae</taxon>
        <taxon>Lasiodiplodia</taxon>
    </lineage>
</organism>
<dbReference type="Proteomes" id="UP001153332">
    <property type="component" value="Unassembled WGS sequence"/>
</dbReference>
<evidence type="ECO:0000313" key="2">
    <source>
        <dbReference type="Proteomes" id="UP001153332"/>
    </source>
</evidence>
<name>A0ACC2JTH2_9PEZI</name>
<keyword evidence="2" id="KW-1185">Reference proteome</keyword>